<gene>
    <name evidence="18" type="ORF">GCM10022229_09730</name>
</gene>
<dbReference type="PROSITE" id="PS50110">
    <property type="entry name" value="RESPONSE_REGULATORY"/>
    <property type="match status" value="1"/>
</dbReference>
<dbReference type="SMART" id="SM00448">
    <property type="entry name" value="REC"/>
    <property type="match status" value="1"/>
</dbReference>
<dbReference type="SMART" id="SM00073">
    <property type="entry name" value="HPT"/>
    <property type="match status" value="1"/>
</dbReference>
<dbReference type="SMART" id="SM00387">
    <property type="entry name" value="HATPase_c"/>
    <property type="match status" value="1"/>
</dbReference>
<feature type="transmembrane region" description="Helical" evidence="14">
    <location>
        <begin position="127"/>
        <end position="148"/>
    </location>
</feature>
<dbReference type="Gene3D" id="1.10.287.130">
    <property type="match status" value="1"/>
</dbReference>
<dbReference type="InterPro" id="IPR036890">
    <property type="entry name" value="HATPase_C_sf"/>
</dbReference>
<protein>
    <recommendedName>
        <fullName evidence="3">histidine kinase</fullName>
        <ecNumber evidence="3">2.7.13.3</ecNumber>
    </recommendedName>
</protein>
<dbReference type="PANTHER" id="PTHR45339:SF1">
    <property type="entry name" value="HYBRID SIGNAL TRANSDUCTION HISTIDINE KINASE J"/>
    <property type="match status" value="1"/>
</dbReference>
<accession>A0ABP7MAE0</accession>
<dbReference type="InterPro" id="IPR003594">
    <property type="entry name" value="HATPase_dom"/>
</dbReference>
<evidence type="ECO:0000313" key="18">
    <source>
        <dbReference type="EMBL" id="GAA3918163.1"/>
    </source>
</evidence>
<dbReference type="Pfam" id="PF02518">
    <property type="entry name" value="HATPase_c"/>
    <property type="match status" value="1"/>
</dbReference>
<evidence type="ECO:0000313" key="19">
    <source>
        <dbReference type="Proteomes" id="UP001501727"/>
    </source>
</evidence>
<dbReference type="Gene3D" id="1.20.120.160">
    <property type="entry name" value="HPT domain"/>
    <property type="match status" value="1"/>
</dbReference>
<keyword evidence="9 14" id="KW-1133">Transmembrane helix</keyword>
<dbReference type="GO" id="GO:0005524">
    <property type="term" value="F:ATP binding"/>
    <property type="evidence" value="ECO:0007669"/>
    <property type="project" value="UniProtKB-KW"/>
</dbReference>
<feature type="transmembrane region" description="Helical" evidence="14">
    <location>
        <begin position="94"/>
        <end position="115"/>
    </location>
</feature>
<evidence type="ECO:0000256" key="11">
    <source>
        <dbReference type="ARBA" id="ARBA00023136"/>
    </source>
</evidence>
<dbReference type="InterPro" id="IPR036641">
    <property type="entry name" value="HPT_dom_sf"/>
</dbReference>
<evidence type="ECO:0000256" key="3">
    <source>
        <dbReference type="ARBA" id="ARBA00012438"/>
    </source>
</evidence>
<feature type="modified residue" description="Phosphohistidine" evidence="12">
    <location>
        <position position="644"/>
    </location>
</feature>
<evidence type="ECO:0000256" key="14">
    <source>
        <dbReference type="SAM" id="Phobius"/>
    </source>
</evidence>
<keyword evidence="8 18" id="KW-0067">ATP-binding</keyword>
<evidence type="ECO:0000256" key="4">
    <source>
        <dbReference type="ARBA" id="ARBA00022475"/>
    </source>
</evidence>
<dbReference type="EMBL" id="BAAAZU010000004">
    <property type="protein sequence ID" value="GAA3918163.1"/>
    <property type="molecule type" value="Genomic_DNA"/>
</dbReference>
<dbReference type="Pfam" id="PF00072">
    <property type="entry name" value="Response_reg"/>
    <property type="match status" value="1"/>
</dbReference>
<evidence type="ECO:0000256" key="12">
    <source>
        <dbReference type="PROSITE-ProRule" id="PRU00110"/>
    </source>
</evidence>
<evidence type="ECO:0000256" key="1">
    <source>
        <dbReference type="ARBA" id="ARBA00000085"/>
    </source>
</evidence>
<dbReference type="CDD" id="cd17546">
    <property type="entry name" value="REC_hyHK_CKI1_RcsC-like"/>
    <property type="match status" value="1"/>
</dbReference>
<feature type="modified residue" description="4-aspartylphosphate" evidence="13">
    <location>
        <position position="500"/>
    </location>
</feature>
<evidence type="ECO:0000259" key="17">
    <source>
        <dbReference type="PROSITE" id="PS50894"/>
    </source>
</evidence>
<evidence type="ECO:0000256" key="10">
    <source>
        <dbReference type="ARBA" id="ARBA00023012"/>
    </source>
</evidence>
<dbReference type="CDD" id="cd16922">
    <property type="entry name" value="HATPase_EvgS-ArcB-TorS-like"/>
    <property type="match status" value="1"/>
</dbReference>
<proteinExistence type="predicted"/>
<feature type="transmembrane region" description="Helical" evidence="14">
    <location>
        <begin position="23"/>
        <end position="41"/>
    </location>
</feature>
<evidence type="ECO:0000256" key="6">
    <source>
        <dbReference type="ARBA" id="ARBA00022692"/>
    </source>
</evidence>
<evidence type="ECO:0000256" key="9">
    <source>
        <dbReference type="ARBA" id="ARBA00022989"/>
    </source>
</evidence>
<dbReference type="Pfam" id="PF01627">
    <property type="entry name" value="Hpt"/>
    <property type="match status" value="1"/>
</dbReference>
<dbReference type="SMART" id="SM00388">
    <property type="entry name" value="HisKA"/>
    <property type="match status" value="1"/>
</dbReference>
<evidence type="ECO:0000256" key="5">
    <source>
        <dbReference type="ARBA" id="ARBA00022553"/>
    </source>
</evidence>
<dbReference type="Proteomes" id="UP001501727">
    <property type="component" value="Unassembled WGS sequence"/>
</dbReference>
<dbReference type="InterPro" id="IPR004358">
    <property type="entry name" value="Sig_transdc_His_kin-like_C"/>
</dbReference>
<keyword evidence="4" id="KW-1003">Cell membrane</keyword>
<reference evidence="19" key="1">
    <citation type="journal article" date="2019" name="Int. J. Syst. Evol. Microbiol.">
        <title>The Global Catalogue of Microorganisms (GCM) 10K type strain sequencing project: providing services to taxonomists for standard genome sequencing and annotation.</title>
        <authorList>
            <consortium name="The Broad Institute Genomics Platform"/>
            <consortium name="The Broad Institute Genome Sequencing Center for Infectious Disease"/>
            <person name="Wu L."/>
            <person name="Ma J."/>
        </authorList>
    </citation>
    <scope>NUCLEOTIDE SEQUENCE [LARGE SCALE GENOMIC DNA]</scope>
    <source>
        <strain evidence="19">JCM 16916</strain>
    </source>
</reference>
<dbReference type="InterPro" id="IPR008207">
    <property type="entry name" value="Sig_transdc_His_kin_Hpt_dom"/>
</dbReference>
<dbReference type="PROSITE" id="PS50894">
    <property type="entry name" value="HPT"/>
    <property type="match status" value="1"/>
</dbReference>
<dbReference type="SUPFAM" id="SSF55874">
    <property type="entry name" value="ATPase domain of HSP90 chaperone/DNA topoisomerase II/histidine kinase"/>
    <property type="match status" value="1"/>
</dbReference>
<dbReference type="Pfam" id="PF00512">
    <property type="entry name" value="HisKA"/>
    <property type="match status" value="1"/>
</dbReference>
<evidence type="ECO:0000256" key="8">
    <source>
        <dbReference type="ARBA" id="ARBA00022840"/>
    </source>
</evidence>
<dbReference type="RefSeq" id="WP_344758840.1">
    <property type="nucleotide sequence ID" value="NZ_BAAAZU010000004.1"/>
</dbReference>
<keyword evidence="6 14" id="KW-0812">Transmembrane</keyword>
<dbReference type="InterPro" id="IPR005467">
    <property type="entry name" value="His_kinase_dom"/>
</dbReference>
<comment type="subcellular location">
    <subcellularLocation>
        <location evidence="2">Cell membrane</location>
        <topology evidence="2">Multi-pass membrane protein</topology>
    </subcellularLocation>
</comment>
<dbReference type="SUPFAM" id="SSF47226">
    <property type="entry name" value="Histidine-containing phosphotransfer domain, HPT domain"/>
    <property type="match status" value="1"/>
</dbReference>
<keyword evidence="11 14" id="KW-0472">Membrane</keyword>
<dbReference type="EC" id="2.7.13.3" evidence="3"/>
<feature type="domain" description="HPt" evidence="17">
    <location>
        <begin position="605"/>
        <end position="698"/>
    </location>
</feature>
<keyword evidence="7" id="KW-0547">Nucleotide-binding</keyword>
<dbReference type="Gene3D" id="3.30.565.10">
    <property type="entry name" value="Histidine kinase-like ATPase, C-terminal domain"/>
    <property type="match status" value="1"/>
</dbReference>
<feature type="domain" description="Histidine kinase" evidence="15">
    <location>
        <begin position="197"/>
        <end position="418"/>
    </location>
</feature>
<evidence type="ECO:0000256" key="13">
    <source>
        <dbReference type="PROSITE-ProRule" id="PRU00169"/>
    </source>
</evidence>
<dbReference type="CDD" id="cd00082">
    <property type="entry name" value="HisKA"/>
    <property type="match status" value="1"/>
</dbReference>
<name>A0ABP7MAE0_9GAMM</name>
<dbReference type="InterPro" id="IPR003661">
    <property type="entry name" value="HisK_dim/P_dom"/>
</dbReference>
<feature type="transmembrane region" description="Helical" evidence="14">
    <location>
        <begin position="154"/>
        <end position="178"/>
    </location>
</feature>
<dbReference type="SUPFAM" id="SSF52172">
    <property type="entry name" value="CheY-like"/>
    <property type="match status" value="1"/>
</dbReference>
<evidence type="ECO:0000259" key="15">
    <source>
        <dbReference type="PROSITE" id="PS50109"/>
    </source>
</evidence>
<comment type="catalytic activity">
    <reaction evidence="1">
        <text>ATP + protein L-histidine = ADP + protein N-phospho-L-histidine.</text>
        <dbReference type="EC" id="2.7.13.3"/>
    </reaction>
</comment>
<organism evidence="18 19">
    <name type="scientific">Luteimonas lutimaris</name>
    <dbReference type="NCBI Taxonomy" id="698645"/>
    <lineage>
        <taxon>Bacteria</taxon>
        <taxon>Pseudomonadati</taxon>
        <taxon>Pseudomonadota</taxon>
        <taxon>Gammaproteobacteria</taxon>
        <taxon>Lysobacterales</taxon>
        <taxon>Lysobacteraceae</taxon>
        <taxon>Luteimonas</taxon>
    </lineage>
</organism>
<dbReference type="PRINTS" id="PR00344">
    <property type="entry name" value="BCTRLSENSOR"/>
</dbReference>
<dbReference type="PANTHER" id="PTHR45339">
    <property type="entry name" value="HYBRID SIGNAL TRANSDUCTION HISTIDINE KINASE J"/>
    <property type="match status" value="1"/>
</dbReference>
<feature type="transmembrane region" description="Helical" evidence="14">
    <location>
        <begin position="53"/>
        <end position="74"/>
    </location>
</feature>
<sequence>MIAPLQALATRFAHRPDSEHGQAITRLAMLVVVLAYLQFVVKGHPGVERGLALSQLFLGLEFVVAFGILAWIAVRPGVSYPRRVVGMLADYSLMGVGMFLIGDLLSPLYVIVLWVTIGNGLRYGPSFLYTAICFAVITHLAVILNTPYWQANSWLGWGLLAGLVAVPLYLSSLLRALVRATEAAKAANEAKSRFLANMSHELRTPLNGIVGMSQLLATTSLTAEQRDSAQVIQTSARALQLLVDDVLDISAIEAGKLKRTDADFSLSDLVKSIHVMLLPGAQARGIAFDVEIAPDVPNLLHGDSNHLRQILVNLLSNAIKFTERGRVHLEVTRTGLVDDVAELRFVVQDTGIGIPEPDQARIFNAFEQVESGRGRRFGGTGLGTTIAKALTELLDGRIGMESRAGAGSRFWIDVPFRLSEQQAQDSSAMASNIIAFADPFVRHRARVRPLRILVADDQSANLMVMRRLLEKAGHRPQIVDDGEEVLVVIEHQTFDAAIIDLHMPGISGVEIMKQARFIEAGRRRTPFIVLTADATADARLECERAGAHAFMTKPVIVEKLLEKLAEIAEGAAPMKDAAPAAAPAMADKSLISQLILDELREMGLGEEFVQRFLAECVRDARKCLADLEQSGGKAAWEEFRDACHALKGAAGNMGAVRLADSASEGMRMSSDRLVAEWNGLLNLLRQQLEQAAAALRERGDLASPDAGSEGS</sequence>
<dbReference type="PROSITE" id="PS50109">
    <property type="entry name" value="HIS_KIN"/>
    <property type="match status" value="1"/>
</dbReference>
<evidence type="ECO:0000259" key="16">
    <source>
        <dbReference type="PROSITE" id="PS50110"/>
    </source>
</evidence>
<evidence type="ECO:0000256" key="7">
    <source>
        <dbReference type="ARBA" id="ARBA00022741"/>
    </source>
</evidence>
<keyword evidence="19" id="KW-1185">Reference proteome</keyword>
<dbReference type="InterPro" id="IPR011006">
    <property type="entry name" value="CheY-like_superfamily"/>
</dbReference>
<dbReference type="Gene3D" id="3.40.50.2300">
    <property type="match status" value="1"/>
</dbReference>
<evidence type="ECO:0000256" key="2">
    <source>
        <dbReference type="ARBA" id="ARBA00004651"/>
    </source>
</evidence>
<keyword evidence="10" id="KW-0902">Two-component regulatory system</keyword>
<dbReference type="InterPro" id="IPR001789">
    <property type="entry name" value="Sig_transdc_resp-reg_receiver"/>
</dbReference>
<comment type="caution">
    <text evidence="18">The sequence shown here is derived from an EMBL/GenBank/DDBJ whole genome shotgun (WGS) entry which is preliminary data.</text>
</comment>
<dbReference type="SUPFAM" id="SSF47384">
    <property type="entry name" value="Homodimeric domain of signal transducing histidine kinase"/>
    <property type="match status" value="1"/>
</dbReference>
<keyword evidence="5 13" id="KW-0597">Phosphoprotein</keyword>
<feature type="domain" description="Response regulatory" evidence="16">
    <location>
        <begin position="451"/>
        <end position="568"/>
    </location>
</feature>
<dbReference type="InterPro" id="IPR036097">
    <property type="entry name" value="HisK_dim/P_sf"/>
</dbReference>